<organism evidence="5 6">
    <name type="scientific">Caenorhabditis angaria</name>
    <dbReference type="NCBI Taxonomy" id="860376"/>
    <lineage>
        <taxon>Eukaryota</taxon>
        <taxon>Metazoa</taxon>
        <taxon>Ecdysozoa</taxon>
        <taxon>Nematoda</taxon>
        <taxon>Chromadorea</taxon>
        <taxon>Rhabditida</taxon>
        <taxon>Rhabditina</taxon>
        <taxon>Rhabditomorpha</taxon>
        <taxon>Rhabditoidea</taxon>
        <taxon>Rhabditidae</taxon>
        <taxon>Peloderinae</taxon>
        <taxon>Caenorhabditis</taxon>
    </lineage>
</organism>
<dbReference type="NCBIfam" id="TIGR02174">
    <property type="entry name" value="CXXU_selWTH"/>
    <property type="match status" value="1"/>
</dbReference>
<keyword evidence="1 4" id="KW-0732">Signal</keyword>
<dbReference type="PANTHER" id="PTHR13544">
    <property type="entry name" value="SELENOPROTEIN T"/>
    <property type="match status" value="1"/>
</dbReference>
<comment type="caution">
    <text evidence="5">The sequence shown here is derived from an EMBL/GenBank/DDBJ whole genome shotgun (WGS) entry which is preliminary data.</text>
</comment>
<feature type="signal peptide" evidence="4">
    <location>
        <begin position="1"/>
        <end position="23"/>
    </location>
</feature>
<dbReference type="InterPro" id="IPR036249">
    <property type="entry name" value="Thioredoxin-like_sf"/>
</dbReference>
<keyword evidence="3" id="KW-1133">Transmembrane helix</keyword>
<evidence type="ECO:0000313" key="5">
    <source>
        <dbReference type="EMBL" id="CAI5447680.1"/>
    </source>
</evidence>
<dbReference type="SUPFAM" id="SSF52833">
    <property type="entry name" value="Thioredoxin-like"/>
    <property type="match status" value="1"/>
</dbReference>
<dbReference type="GO" id="GO:0005789">
    <property type="term" value="C:endoplasmic reticulum membrane"/>
    <property type="evidence" value="ECO:0007669"/>
    <property type="project" value="TreeGrafter"/>
</dbReference>
<accession>A0A9P1ILA5</accession>
<feature type="transmembrane region" description="Helical" evidence="3">
    <location>
        <begin position="112"/>
        <end position="131"/>
    </location>
</feature>
<keyword evidence="2" id="KW-0676">Redox-active center</keyword>
<dbReference type="Pfam" id="PF10262">
    <property type="entry name" value="Rdx"/>
    <property type="match status" value="1"/>
</dbReference>
<keyword evidence="3" id="KW-0472">Membrane</keyword>
<protein>
    <recommendedName>
        <fullName evidence="7">Selenoprotein T</fullName>
    </recommendedName>
</protein>
<dbReference type="EMBL" id="CANHGI010000004">
    <property type="protein sequence ID" value="CAI5447680.1"/>
    <property type="molecule type" value="Genomic_DNA"/>
</dbReference>
<evidence type="ECO:0008006" key="7">
    <source>
        <dbReference type="Google" id="ProtNLM"/>
    </source>
</evidence>
<sequence length="179" mass="20526">MNFRMLKIITILLLSIFLLPISAAKIHVDYCISCGYQQSYNQLKQEVQEKYPEIEISGENYARNSYLRNLADFLELAKMCIILSILSGFLGRFQNFAWIFDNLNTNRLRSCLIIYSTGSLFCSFLMSSGAFEVHFDGKLIWSKLEKGAFPENEHILEIIGKLMGLAGNLENQQEADEFL</sequence>
<gene>
    <name evidence="5" type="ORF">CAMP_LOCUS10317</name>
</gene>
<dbReference type="InterPro" id="IPR011893">
    <property type="entry name" value="Selenoprotein_Rdx-typ"/>
</dbReference>
<evidence type="ECO:0000313" key="6">
    <source>
        <dbReference type="Proteomes" id="UP001152747"/>
    </source>
</evidence>
<name>A0A9P1ILA5_9PELO</name>
<dbReference type="Gene3D" id="3.40.30.10">
    <property type="entry name" value="Glutaredoxin"/>
    <property type="match status" value="2"/>
</dbReference>
<dbReference type="AlphaFoldDB" id="A0A9P1ILA5"/>
<evidence type="ECO:0000256" key="3">
    <source>
        <dbReference type="SAM" id="Phobius"/>
    </source>
</evidence>
<evidence type="ECO:0000256" key="4">
    <source>
        <dbReference type="SAM" id="SignalP"/>
    </source>
</evidence>
<feature type="transmembrane region" description="Helical" evidence="3">
    <location>
        <begin position="76"/>
        <end position="100"/>
    </location>
</feature>
<evidence type="ECO:0000256" key="2">
    <source>
        <dbReference type="ARBA" id="ARBA00023284"/>
    </source>
</evidence>
<keyword evidence="6" id="KW-1185">Reference proteome</keyword>
<evidence type="ECO:0000256" key="1">
    <source>
        <dbReference type="ARBA" id="ARBA00022729"/>
    </source>
</evidence>
<dbReference type="InterPro" id="IPR019389">
    <property type="entry name" value="Selenoprotein_T"/>
</dbReference>
<dbReference type="PANTHER" id="PTHR13544:SF0">
    <property type="entry name" value="THIOREDOXIN REDUCTASE-LIKE SELENOPROTEIN T"/>
    <property type="match status" value="1"/>
</dbReference>
<feature type="chain" id="PRO_5040248327" description="Selenoprotein T" evidence="4">
    <location>
        <begin position="24"/>
        <end position="179"/>
    </location>
</feature>
<dbReference type="GO" id="GO:0045454">
    <property type="term" value="P:cell redox homeostasis"/>
    <property type="evidence" value="ECO:0007669"/>
    <property type="project" value="TreeGrafter"/>
</dbReference>
<dbReference type="OrthoDB" id="60822at2759"/>
<proteinExistence type="predicted"/>
<dbReference type="Proteomes" id="UP001152747">
    <property type="component" value="Unassembled WGS sequence"/>
</dbReference>
<keyword evidence="3" id="KW-0812">Transmembrane</keyword>
<reference evidence="5" key="1">
    <citation type="submission" date="2022-11" db="EMBL/GenBank/DDBJ databases">
        <authorList>
            <person name="Kikuchi T."/>
        </authorList>
    </citation>
    <scope>NUCLEOTIDE SEQUENCE</scope>
    <source>
        <strain evidence="5">PS1010</strain>
    </source>
</reference>
<dbReference type="GO" id="GO:0004791">
    <property type="term" value="F:thioredoxin-disulfide reductase (NADPH) activity"/>
    <property type="evidence" value="ECO:0007669"/>
    <property type="project" value="TreeGrafter"/>
</dbReference>